<evidence type="ECO:0000313" key="8">
    <source>
        <dbReference type="Proteomes" id="UP001374579"/>
    </source>
</evidence>
<feature type="signal peptide" evidence="6">
    <location>
        <begin position="1"/>
        <end position="18"/>
    </location>
</feature>
<feature type="chain" id="PRO_5042988933" evidence="6">
    <location>
        <begin position="19"/>
        <end position="775"/>
    </location>
</feature>
<proteinExistence type="inferred from homology"/>
<dbReference type="GO" id="GO:0016020">
    <property type="term" value="C:membrane"/>
    <property type="evidence" value="ECO:0007669"/>
    <property type="project" value="UniProtKB-SubCell"/>
</dbReference>
<sequence length="775" mass="86068">MMVQTLLAVLGCCATLNAAPLASHTLIFKTEKPEAENLGAAKFDFTVDDLGKFTFSQGGKTWLQSAPPFLYTEGKRFSAEDGSLKLVHLETESGADKMGTWTSQCFVYMAGSRSWRLCMKKWQTPSFPLVVFQQHFINGTSGSARSTDRVISAFPSFQLSADDSGLAFLGYQGSMFGGTDIIIQGWNAGGVFLSGGTEGGPLAVYDKAGSVCIMAPFSEFMSSSREVDENSRVNWGVMGGVESVPAGFIHQTMVYCDTQGINQVFSDWGEFMRGYYDKEDTFRRADLTLNYLGYWTDGGAYYYYNTEPHQNYEQTMLDVKKDTDSQNIPYKYVQYDSWFYPKGPKGGTLTWNATKDIAPDGFQYLYNVNQWPAGAHNRYWSSQTPYAQANGGRYDFIVETEKAVPQDVHFWIDLFKEARTWGLILYEQDWLDREFAGLNATQSTVDVAKTWLMQMGQAARATGLTIQYCMSNPRHAMQSLEIPAVTQARVSGDYRAGSDQWQIGVISIFAHAMGIAPFKDTFWTITKQPGNTYDKEETHPELQAAVATLSMGPVGPSDMIQHTNVSMLMQCCTADGLILRPSKPATAIDKQFWQRAWGNEFGPGGEVWTTYNHVGQGWYFGIILAAAMDNSPSFNLTPSDAGFHFFNATRVMTRSAHSVTPMVYTFSEDNPLMLTNGCNRPNFCMYYTSPVFTVGGMEISIYGEEPKFVPMSSDRVANIDVTNDDVILTLKGTTGESTIFTNFINGEIIRHSCTFGQTGIAHLSLGGLHSSCKSY</sequence>
<gene>
    <name evidence="7" type="ORF">V1264_002928</name>
</gene>
<evidence type="ECO:0000256" key="4">
    <source>
        <dbReference type="ARBA" id="ARBA00022989"/>
    </source>
</evidence>
<comment type="subcellular location">
    <subcellularLocation>
        <location evidence="1">Membrane</location>
        <topology evidence="1">Multi-pass membrane protein</topology>
    </subcellularLocation>
</comment>
<evidence type="ECO:0000256" key="3">
    <source>
        <dbReference type="ARBA" id="ARBA00022692"/>
    </source>
</evidence>
<organism evidence="7 8">
    <name type="scientific">Littorina saxatilis</name>
    <dbReference type="NCBI Taxonomy" id="31220"/>
    <lineage>
        <taxon>Eukaryota</taxon>
        <taxon>Metazoa</taxon>
        <taxon>Spiralia</taxon>
        <taxon>Lophotrochozoa</taxon>
        <taxon>Mollusca</taxon>
        <taxon>Gastropoda</taxon>
        <taxon>Caenogastropoda</taxon>
        <taxon>Littorinimorpha</taxon>
        <taxon>Littorinoidea</taxon>
        <taxon>Littorinidae</taxon>
        <taxon>Littorina</taxon>
    </lineage>
</organism>
<evidence type="ECO:0000256" key="1">
    <source>
        <dbReference type="ARBA" id="ARBA00004141"/>
    </source>
</evidence>
<dbReference type="GO" id="GO:0004521">
    <property type="term" value="F:RNA endonuclease activity"/>
    <property type="evidence" value="ECO:0007669"/>
    <property type="project" value="InterPro"/>
</dbReference>
<keyword evidence="3" id="KW-0812">Transmembrane</keyword>
<keyword evidence="4" id="KW-1133">Transmembrane helix</keyword>
<keyword evidence="8" id="KW-1185">Reference proteome</keyword>
<comment type="caution">
    <text evidence="7">The sequence shown here is derived from an EMBL/GenBank/DDBJ whole genome shotgun (WGS) entry which is preliminary data.</text>
</comment>
<comment type="similarity">
    <text evidence="2">Belongs to the RNase K family.</text>
</comment>
<evidence type="ECO:0000256" key="2">
    <source>
        <dbReference type="ARBA" id="ARBA00008458"/>
    </source>
</evidence>
<protein>
    <submittedName>
        <fullName evidence="7">Uncharacterized protein</fullName>
    </submittedName>
</protein>
<reference evidence="7 8" key="1">
    <citation type="submission" date="2024-02" db="EMBL/GenBank/DDBJ databases">
        <title>Chromosome-scale genome assembly of the rough periwinkle Littorina saxatilis.</title>
        <authorList>
            <person name="De Jode A."/>
            <person name="Faria R."/>
            <person name="Formenti G."/>
            <person name="Sims Y."/>
            <person name="Smith T.P."/>
            <person name="Tracey A."/>
            <person name="Wood J.M.D."/>
            <person name="Zagrodzka Z.B."/>
            <person name="Johannesson K."/>
            <person name="Butlin R.K."/>
            <person name="Leder E.H."/>
        </authorList>
    </citation>
    <scope>NUCLEOTIDE SEQUENCE [LARGE SCALE GENOMIC DNA]</scope>
    <source>
        <strain evidence="7">Snail1</strain>
        <tissue evidence="7">Muscle</tissue>
    </source>
</reference>
<keyword evidence="5" id="KW-0472">Membrane</keyword>
<evidence type="ECO:0000256" key="5">
    <source>
        <dbReference type="ARBA" id="ARBA00023136"/>
    </source>
</evidence>
<accession>A0AAN9B4H1</accession>
<evidence type="ECO:0000256" key="6">
    <source>
        <dbReference type="SAM" id="SignalP"/>
    </source>
</evidence>
<dbReference type="InterPro" id="IPR026770">
    <property type="entry name" value="RNase_K"/>
</dbReference>
<name>A0AAN9B4H1_9CAEN</name>
<dbReference type="PANTHER" id="PTHR31733">
    <property type="entry name" value="RIBONUCLEASE KAPPA"/>
    <property type="match status" value="1"/>
</dbReference>
<keyword evidence="6" id="KW-0732">Signal</keyword>
<evidence type="ECO:0000313" key="7">
    <source>
        <dbReference type="EMBL" id="KAK7098682.1"/>
    </source>
</evidence>
<dbReference type="Proteomes" id="UP001374579">
    <property type="component" value="Unassembled WGS sequence"/>
</dbReference>
<dbReference type="EMBL" id="JBAMIC010000012">
    <property type="protein sequence ID" value="KAK7098682.1"/>
    <property type="molecule type" value="Genomic_DNA"/>
</dbReference>
<dbReference type="AlphaFoldDB" id="A0AAN9B4H1"/>